<reference evidence="2" key="1">
    <citation type="submission" date="2024-01" db="EMBL/GenBank/DDBJ databases">
        <authorList>
            <person name="Webb A."/>
        </authorList>
    </citation>
    <scope>NUCLEOTIDE SEQUENCE</scope>
    <source>
        <strain evidence="2">Pm1</strain>
    </source>
</reference>
<proteinExistence type="predicted"/>
<dbReference type="EMBL" id="CAKLBY020000130">
    <property type="protein sequence ID" value="CAK7928576.1"/>
    <property type="molecule type" value="Genomic_DNA"/>
</dbReference>
<feature type="compositionally biased region" description="Polar residues" evidence="1">
    <location>
        <begin position="54"/>
        <end position="73"/>
    </location>
</feature>
<feature type="region of interest" description="Disordered" evidence="1">
    <location>
        <begin position="144"/>
        <end position="163"/>
    </location>
</feature>
<evidence type="ECO:0000313" key="2">
    <source>
        <dbReference type="EMBL" id="CAK7928576.1"/>
    </source>
</evidence>
<evidence type="ECO:0000313" key="3">
    <source>
        <dbReference type="Proteomes" id="UP001162060"/>
    </source>
</evidence>
<protein>
    <submittedName>
        <fullName evidence="2">Uncharacterized protein</fullName>
    </submittedName>
</protein>
<evidence type="ECO:0000256" key="1">
    <source>
        <dbReference type="SAM" id="MobiDB-lite"/>
    </source>
</evidence>
<dbReference type="Proteomes" id="UP001162060">
    <property type="component" value="Unassembled WGS sequence"/>
</dbReference>
<comment type="caution">
    <text evidence="2">The sequence shown here is derived from an EMBL/GenBank/DDBJ whole genome shotgun (WGS) entry which is preliminary data.</text>
</comment>
<accession>A0AAV1U1Q7</accession>
<name>A0AAV1U1Q7_9STRA</name>
<gene>
    <name evidence="2" type="ORF">PM001_LOCUS13726</name>
</gene>
<sequence length="205" mass="22963">MLRKVADPRISAPDSAATPSIPTPTSWKRDGSTDPKDDVQKRQRHTEIPAAVTLRTSMSSAAPGTLATIPSTGTDRRDDVSAGFVQLGTVDARDRQREQAVVCESRHVVEEFDHEMHGLRDRVARPEGQLDLLLRVPRLVASPTLSMQAPRDPPATNQDKASARRRKHWVCLPLAWKVKRIRYALLEHNCKRMNEARTQLGPIDR</sequence>
<feature type="compositionally biased region" description="Basic and acidic residues" evidence="1">
    <location>
        <begin position="27"/>
        <end position="47"/>
    </location>
</feature>
<feature type="region of interest" description="Disordered" evidence="1">
    <location>
        <begin position="1"/>
        <end position="79"/>
    </location>
</feature>
<feature type="compositionally biased region" description="Polar residues" evidence="1">
    <location>
        <begin position="17"/>
        <end position="26"/>
    </location>
</feature>
<dbReference type="AlphaFoldDB" id="A0AAV1U1Q7"/>
<organism evidence="2 3">
    <name type="scientific">Peronospora matthiolae</name>
    <dbReference type="NCBI Taxonomy" id="2874970"/>
    <lineage>
        <taxon>Eukaryota</taxon>
        <taxon>Sar</taxon>
        <taxon>Stramenopiles</taxon>
        <taxon>Oomycota</taxon>
        <taxon>Peronosporomycetes</taxon>
        <taxon>Peronosporales</taxon>
        <taxon>Peronosporaceae</taxon>
        <taxon>Peronospora</taxon>
    </lineage>
</organism>